<protein>
    <submittedName>
        <fullName evidence="1">Uncharacterized protein</fullName>
    </submittedName>
</protein>
<evidence type="ECO:0000313" key="2">
    <source>
        <dbReference type="Proteomes" id="UP000603200"/>
    </source>
</evidence>
<proteinExistence type="predicted"/>
<reference evidence="1 2" key="1">
    <citation type="submission" date="2021-01" db="EMBL/GenBank/DDBJ databases">
        <title>Whole genome shotgun sequence of Actinoplanes humidus NBRC 14915.</title>
        <authorList>
            <person name="Komaki H."/>
            <person name="Tamura T."/>
        </authorList>
    </citation>
    <scope>NUCLEOTIDE SEQUENCE [LARGE SCALE GENOMIC DNA]</scope>
    <source>
        <strain evidence="1 2">NBRC 14915</strain>
    </source>
</reference>
<dbReference type="Proteomes" id="UP000603200">
    <property type="component" value="Unassembled WGS sequence"/>
</dbReference>
<evidence type="ECO:0000313" key="1">
    <source>
        <dbReference type="EMBL" id="GIE23399.1"/>
    </source>
</evidence>
<dbReference type="EMBL" id="BOMN01000090">
    <property type="protein sequence ID" value="GIE23399.1"/>
    <property type="molecule type" value="Genomic_DNA"/>
</dbReference>
<name>A0ABQ3ZXW8_9ACTN</name>
<comment type="caution">
    <text evidence="1">The sequence shown here is derived from an EMBL/GenBank/DDBJ whole genome shotgun (WGS) entry which is preliminary data.</text>
</comment>
<sequence>MGSTVQYVAIRAGIVVKATAGDGLTFDVRLAAGLAETLRRIDTLTARDLGDAPCDGAALLDVDTRRLLLFTHQPWSEDPRTDAENRAGLLDGLSRTWPGWQIGYAHNGLEDLAAYLRSPGDLVPTPPLPGLDITRGRGVLAERFEDLWPGERASDIYRDTVNAASEQSQELPAADRRAFRKRSREAAESAMIEAVEQFRSSATDLARILRNSSPGPTVERP</sequence>
<organism evidence="1 2">
    <name type="scientific">Winogradskya humida</name>
    <dbReference type="NCBI Taxonomy" id="113566"/>
    <lineage>
        <taxon>Bacteria</taxon>
        <taxon>Bacillati</taxon>
        <taxon>Actinomycetota</taxon>
        <taxon>Actinomycetes</taxon>
        <taxon>Micromonosporales</taxon>
        <taxon>Micromonosporaceae</taxon>
        <taxon>Winogradskya</taxon>
    </lineage>
</organism>
<dbReference type="RefSeq" id="WP_203840458.1">
    <property type="nucleotide sequence ID" value="NZ_BAAATV010000009.1"/>
</dbReference>
<keyword evidence="2" id="KW-1185">Reference proteome</keyword>
<gene>
    <name evidence="1" type="ORF">Ahu01nite_065010</name>
</gene>
<accession>A0ABQ3ZXW8</accession>